<organism evidence="1">
    <name type="scientific">mine drainage metagenome</name>
    <dbReference type="NCBI Taxonomy" id="410659"/>
    <lineage>
        <taxon>unclassified sequences</taxon>
        <taxon>metagenomes</taxon>
        <taxon>ecological metagenomes</taxon>
    </lineage>
</organism>
<accession>A0A1J5SCW2</accession>
<dbReference type="InterPro" id="IPR021647">
    <property type="entry name" value="CusF_Ec"/>
</dbReference>
<reference evidence="1" key="1">
    <citation type="submission" date="2016-10" db="EMBL/GenBank/DDBJ databases">
        <title>Sequence of Gallionella enrichment culture.</title>
        <authorList>
            <person name="Poehlein A."/>
            <person name="Muehling M."/>
            <person name="Daniel R."/>
        </authorList>
    </citation>
    <scope>NUCLEOTIDE SEQUENCE</scope>
</reference>
<name>A0A1J5SCW2_9ZZZZ</name>
<proteinExistence type="predicted"/>
<evidence type="ECO:0000313" key="1">
    <source>
        <dbReference type="EMBL" id="OIR06074.1"/>
    </source>
</evidence>
<dbReference type="InterPro" id="IPR042230">
    <property type="entry name" value="CusF_sf"/>
</dbReference>
<comment type="caution">
    <text evidence="1">The sequence shown here is derived from an EMBL/GenBank/DDBJ whole genome shotgun (WGS) entry which is preliminary data.</text>
</comment>
<dbReference type="Gene3D" id="2.40.50.320">
    <property type="entry name" value="Copper binding periplasmic protein CusF"/>
    <property type="match status" value="1"/>
</dbReference>
<dbReference type="Pfam" id="PF11604">
    <property type="entry name" value="CusF_Ec"/>
    <property type="match status" value="1"/>
</dbReference>
<gene>
    <name evidence="1" type="primary">cusF_5</name>
    <name evidence="1" type="ORF">GALL_118710</name>
</gene>
<protein>
    <submittedName>
        <fullName evidence="1">Cation efflux system protein CusF</fullName>
    </submittedName>
</protein>
<dbReference type="EMBL" id="MLJW01000046">
    <property type="protein sequence ID" value="OIR06074.1"/>
    <property type="molecule type" value="Genomic_DNA"/>
</dbReference>
<dbReference type="AlphaFoldDB" id="A0A1J5SCW2"/>
<sequence length="140" mass="15161">MKKTISIVSVMTAAALLGISSMTRAQSVDASPRNPMMIADTTMDMKDMNMNGMDMKSMKMERAANSHHGHGTVTKIDASNGMVTFSHEPIATLNWPAMTMSFKLKDAALVNGIKTGDTVDFDLVQSGNDYVVTRLQKSGK</sequence>